<dbReference type="EMBL" id="JAVHXJ020000162">
    <property type="protein sequence ID" value="MGI1900256.1"/>
    <property type="molecule type" value="Genomic_DNA"/>
</dbReference>
<organism evidence="1 2">
    <name type="scientific">Vibrio campbellii</name>
    <dbReference type="NCBI Taxonomy" id="680"/>
    <lineage>
        <taxon>Bacteria</taxon>
        <taxon>Pseudomonadati</taxon>
        <taxon>Pseudomonadota</taxon>
        <taxon>Gammaproteobacteria</taxon>
        <taxon>Vibrionales</taxon>
        <taxon>Vibrionaceae</taxon>
        <taxon>Vibrio</taxon>
    </lineage>
</organism>
<dbReference type="Proteomes" id="UP001354073">
    <property type="component" value="Unassembled WGS sequence"/>
</dbReference>
<gene>
    <name evidence="1" type="ORF">REH74_022295</name>
</gene>
<evidence type="ECO:0000313" key="2">
    <source>
        <dbReference type="Proteomes" id="UP001354073"/>
    </source>
</evidence>
<protein>
    <submittedName>
        <fullName evidence="1">Uncharacterized protein</fullName>
    </submittedName>
</protein>
<proteinExistence type="predicted"/>
<sequence length="43" mass="4790">MNFIGWLTESECKEQGGSTPELKEADKQAKAVDKFVETLDTSK</sequence>
<evidence type="ECO:0000313" key="1">
    <source>
        <dbReference type="EMBL" id="MGI1900256.1"/>
    </source>
</evidence>
<accession>A0ACC7RF46</accession>
<name>A0ACC7RF46_9VIBR</name>
<comment type="caution">
    <text evidence="1">The sequence shown here is derived from an EMBL/GenBank/DDBJ whole genome shotgun (WGS) entry which is preliminary data.</text>
</comment>
<reference evidence="1" key="1">
    <citation type="submission" date="2024-11" db="EMBL/GenBank/DDBJ databases">
        <title>Identification of new Vibrio campbellii strains harboring the pVA1 plasmid isolated from Penaeus vannamei postlarvae affected by outbreaks of acute hepatopancreatic necrosis disease (AHPND) in Mexico.</title>
        <authorList>
            <person name="Gomez-Gil B."/>
            <person name="Enciso-Ibarra J."/>
        </authorList>
    </citation>
    <scope>NUCLEOTIDE SEQUENCE</scope>
    <source>
        <strain evidence="1">M270204</strain>
    </source>
</reference>